<keyword evidence="5" id="KW-0378">Hydrolase</keyword>
<keyword evidence="3" id="KW-0540">Nuclease</keyword>
<evidence type="ECO:0000313" key="9">
    <source>
        <dbReference type="Proteomes" id="UP000030700"/>
    </source>
</evidence>
<dbReference type="GO" id="GO:0016787">
    <property type="term" value="F:hydrolase activity"/>
    <property type="evidence" value="ECO:0007669"/>
    <property type="project" value="UniProtKB-KW"/>
</dbReference>
<dbReference type="Proteomes" id="UP000030700">
    <property type="component" value="Unassembled WGS sequence"/>
</dbReference>
<evidence type="ECO:0000313" key="8">
    <source>
        <dbReference type="EMBL" id="GAK52850.1"/>
    </source>
</evidence>
<dbReference type="InterPro" id="IPR038570">
    <property type="entry name" value="HicA_sf"/>
</dbReference>
<evidence type="ECO:0000256" key="4">
    <source>
        <dbReference type="ARBA" id="ARBA00022759"/>
    </source>
</evidence>
<keyword evidence="4" id="KW-0255">Endonuclease</keyword>
<reference evidence="8 9" key="1">
    <citation type="journal article" date="2015" name="PeerJ">
        <title>First genomic representation of candidate bacterial phylum KSB3 points to enhanced environmental sensing as a trigger of wastewater bulking.</title>
        <authorList>
            <person name="Sekiguchi Y."/>
            <person name="Ohashi A."/>
            <person name="Parks D.H."/>
            <person name="Yamauchi T."/>
            <person name="Tyson G.W."/>
            <person name="Hugenholtz P."/>
        </authorList>
    </citation>
    <scope>NUCLEOTIDE SEQUENCE [LARGE SCALE GENOMIC DNA]</scope>
</reference>
<dbReference type="Pfam" id="PF07927">
    <property type="entry name" value="HicA_toxin"/>
    <property type="match status" value="1"/>
</dbReference>
<dbReference type="InterPro" id="IPR012933">
    <property type="entry name" value="HicA_mRNA_interferase"/>
</dbReference>
<dbReference type="GO" id="GO:0004519">
    <property type="term" value="F:endonuclease activity"/>
    <property type="evidence" value="ECO:0007669"/>
    <property type="project" value="UniProtKB-KW"/>
</dbReference>
<accession>A0A0S6W370</accession>
<dbReference type="Gene3D" id="3.30.920.30">
    <property type="entry name" value="Hypothetical protein"/>
    <property type="match status" value="1"/>
</dbReference>
<dbReference type="GO" id="GO:0003729">
    <property type="term" value="F:mRNA binding"/>
    <property type="evidence" value="ECO:0007669"/>
    <property type="project" value="InterPro"/>
</dbReference>
<keyword evidence="9" id="KW-1185">Reference proteome</keyword>
<dbReference type="HOGENOM" id="CLU_164851_6_2_0"/>
<dbReference type="SUPFAM" id="SSF54786">
    <property type="entry name" value="YcfA/nrd intein domain"/>
    <property type="match status" value="1"/>
</dbReference>
<evidence type="ECO:0000256" key="6">
    <source>
        <dbReference type="ARBA" id="ARBA00022884"/>
    </source>
</evidence>
<dbReference type="EMBL" id="DF820459">
    <property type="protein sequence ID" value="GAK52850.1"/>
    <property type="molecule type" value="Genomic_DNA"/>
</dbReference>
<dbReference type="STRING" id="1499966.U14_04107"/>
<evidence type="ECO:0000256" key="5">
    <source>
        <dbReference type="ARBA" id="ARBA00022801"/>
    </source>
</evidence>
<proteinExistence type="inferred from homology"/>
<evidence type="ECO:0000256" key="7">
    <source>
        <dbReference type="ARBA" id="ARBA00023016"/>
    </source>
</evidence>
<organism evidence="8 9">
    <name type="scientific">Candidatus Moduliflexus flocculans</name>
    <dbReference type="NCBI Taxonomy" id="1499966"/>
    <lineage>
        <taxon>Bacteria</taxon>
        <taxon>Candidatus Moduliflexota</taxon>
        <taxon>Candidatus Moduliflexia</taxon>
        <taxon>Candidatus Moduliflexales</taxon>
        <taxon>Candidatus Moduliflexaceae</taxon>
    </lineage>
</organism>
<keyword evidence="6" id="KW-0694">RNA-binding</keyword>
<name>A0A0S6W370_9BACT</name>
<sequence>MPKLKRLSGKDVNAILKQFHFAVESQKGSHVKLGRLLSSGEHQTLTIPNHAELDTGTCRAILRQASRYIPYEEIAPYFYSL</sequence>
<protein>
    <recommendedName>
        <fullName evidence="10">YcfA family protein</fullName>
    </recommendedName>
</protein>
<keyword evidence="7" id="KW-0346">Stress response</keyword>
<dbReference type="AlphaFoldDB" id="A0A0S6W370"/>
<keyword evidence="2" id="KW-1277">Toxin-antitoxin system</keyword>
<evidence type="ECO:0008006" key="10">
    <source>
        <dbReference type="Google" id="ProtNLM"/>
    </source>
</evidence>
<evidence type="ECO:0000256" key="3">
    <source>
        <dbReference type="ARBA" id="ARBA00022722"/>
    </source>
</evidence>
<evidence type="ECO:0000256" key="1">
    <source>
        <dbReference type="ARBA" id="ARBA00006620"/>
    </source>
</evidence>
<gene>
    <name evidence="8" type="ORF">U14_04107</name>
</gene>
<comment type="similarity">
    <text evidence="1">Belongs to the HicA mRNA interferase family.</text>
</comment>
<evidence type="ECO:0000256" key="2">
    <source>
        <dbReference type="ARBA" id="ARBA00022649"/>
    </source>
</evidence>